<reference evidence="1" key="1">
    <citation type="submission" date="2018-05" db="EMBL/GenBank/DDBJ databases">
        <authorList>
            <person name="Lanie J.A."/>
            <person name="Ng W.-L."/>
            <person name="Kazmierczak K.M."/>
            <person name="Andrzejewski T.M."/>
            <person name="Davidsen T.M."/>
            <person name="Wayne K.J."/>
            <person name="Tettelin H."/>
            <person name="Glass J.I."/>
            <person name="Rusch D."/>
            <person name="Podicherti R."/>
            <person name="Tsui H.-C.T."/>
            <person name="Winkler M.E."/>
        </authorList>
    </citation>
    <scope>NUCLEOTIDE SEQUENCE</scope>
</reference>
<sequence length="30" mass="3470">DSMTYLPKIITHPVKQFSEQRMFISGDSRG</sequence>
<accession>A0A382DK52</accession>
<organism evidence="1">
    <name type="scientific">marine metagenome</name>
    <dbReference type="NCBI Taxonomy" id="408172"/>
    <lineage>
        <taxon>unclassified sequences</taxon>
        <taxon>metagenomes</taxon>
        <taxon>ecological metagenomes</taxon>
    </lineage>
</organism>
<gene>
    <name evidence="1" type="ORF">METZ01_LOCUS191469</name>
</gene>
<dbReference type="AlphaFoldDB" id="A0A382DK52"/>
<protein>
    <submittedName>
        <fullName evidence="1">Uncharacterized protein</fullName>
    </submittedName>
</protein>
<name>A0A382DK52_9ZZZZ</name>
<proteinExistence type="predicted"/>
<evidence type="ECO:0000313" key="1">
    <source>
        <dbReference type="EMBL" id="SVB38615.1"/>
    </source>
</evidence>
<feature type="non-terminal residue" evidence="1">
    <location>
        <position position="1"/>
    </location>
</feature>
<dbReference type="EMBL" id="UINC01039721">
    <property type="protein sequence ID" value="SVB38615.1"/>
    <property type="molecule type" value="Genomic_DNA"/>
</dbReference>